<reference evidence="1" key="2">
    <citation type="submission" date="2020-11" db="EMBL/GenBank/DDBJ databases">
        <authorList>
            <person name="McCartney M.A."/>
            <person name="Auch B."/>
            <person name="Kono T."/>
            <person name="Mallez S."/>
            <person name="Becker A."/>
            <person name="Gohl D.M."/>
            <person name="Silverstein K.A.T."/>
            <person name="Koren S."/>
            <person name="Bechman K.B."/>
            <person name="Herman A."/>
            <person name="Abrahante J.E."/>
            <person name="Garbe J."/>
        </authorList>
    </citation>
    <scope>NUCLEOTIDE SEQUENCE</scope>
    <source>
        <strain evidence="1">Duluth1</strain>
        <tissue evidence="1">Whole animal</tissue>
    </source>
</reference>
<reference evidence="1" key="1">
    <citation type="journal article" date="2019" name="bioRxiv">
        <title>The Genome of the Zebra Mussel, Dreissena polymorpha: A Resource for Invasive Species Research.</title>
        <authorList>
            <person name="McCartney M.A."/>
            <person name="Auch B."/>
            <person name="Kono T."/>
            <person name="Mallez S."/>
            <person name="Zhang Y."/>
            <person name="Obille A."/>
            <person name="Becker A."/>
            <person name="Abrahante J.E."/>
            <person name="Garbe J."/>
            <person name="Badalamenti J.P."/>
            <person name="Herman A."/>
            <person name="Mangelson H."/>
            <person name="Liachko I."/>
            <person name="Sullivan S."/>
            <person name="Sone E.D."/>
            <person name="Koren S."/>
            <person name="Silverstein K.A.T."/>
            <person name="Beckman K.B."/>
            <person name="Gohl D.M."/>
        </authorList>
    </citation>
    <scope>NUCLEOTIDE SEQUENCE</scope>
    <source>
        <strain evidence="1">Duluth1</strain>
        <tissue evidence="1">Whole animal</tissue>
    </source>
</reference>
<evidence type="ECO:0000313" key="2">
    <source>
        <dbReference type="Proteomes" id="UP000828390"/>
    </source>
</evidence>
<accession>A0A9D4CED8</accession>
<name>A0A9D4CED8_DREPO</name>
<keyword evidence="2" id="KW-1185">Reference proteome</keyword>
<proteinExistence type="predicted"/>
<evidence type="ECO:0000313" key="1">
    <source>
        <dbReference type="EMBL" id="KAH3721918.1"/>
    </source>
</evidence>
<dbReference type="AlphaFoldDB" id="A0A9D4CED8"/>
<dbReference type="EMBL" id="JAIWYP010000013">
    <property type="protein sequence ID" value="KAH3721918.1"/>
    <property type="molecule type" value="Genomic_DNA"/>
</dbReference>
<protein>
    <recommendedName>
        <fullName evidence="3">GIY-YIG domain-containing protein</fullName>
    </recommendedName>
</protein>
<evidence type="ECO:0008006" key="3">
    <source>
        <dbReference type="Google" id="ProtNLM"/>
    </source>
</evidence>
<gene>
    <name evidence="1" type="ORF">DPMN_064867</name>
</gene>
<dbReference type="Proteomes" id="UP000828390">
    <property type="component" value="Unassembled WGS sequence"/>
</dbReference>
<organism evidence="1 2">
    <name type="scientific">Dreissena polymorpha</name>
    <name type="common">Zebra mussel</name>
    <name type="synonym">Mytilus polymorpha</name>
    <dbReference type="NCBI Taxonomy" id="45954"/>
    <lineage>
        <taxon>Eukaryota</taxon>
        <taxon>Metazoa</taxon>
        <taxon>Spiralia</taxon>
        <taxon>Lophotrochozoa</taxon>
        <taxon>Mollusca</taxon>
        <taxon>Bivalvia</taxon>
        <taxon>Autobranchia</taxon>
        <taxon>Heteroconchia</taxon>
        <taxon>Euheterodonta</taxon>
        <taxon>Imparidentia</taxon>
        <taxon>Neoheterodontei</taxon>
        <taxon>Myida</taxon>
        <taxon>Dreissenoidea</taxon>
        <taxon>Dreissenidae</taxon>
        <taxon>Dreissena</taxon>
    </lineage>
</organism>
<sequence length="91" mass="10718">MSGTESKRDISVSRQERHLRTYYIKCDGHPKEQCSMDYIGETKRNLKARLMEHRRLSSTSSQVSKHIHDCKPGQTITIKNVRILDREPSWF</sequence>
<comment type="caution">
    <text evidence="1">The sequence shown here is derived from an EMBL/GenBank/DDBJ whole genome shotgun (WGS) entry which is preliminary data.</text>
</comment>